<evidence type="ECO:0000313" key="2">
    <source>
        <dbReference type="Proteomes" id="UP001189143"/>
    </source>
</evidence>
<comment type="caution">
    <text evidence="1">The sequence shown here is derived from an EMBL/GenBank/DDBJ whole genome shotgun (WGS) entry which is preliminary data.</text>
</comment>
<reference evidence="1" key="1">
    <citation type="submission" date="2022-10" db="EMBL/GenBank/DDBJ databases">
        <authorList>
            <person name="Aires J."/>
            <person name="Mesa V."/>
        </authorList>
    </citation>
    <scope>NUCLEOTIDE SEQUENCE</scope>
    <source>
        <strain evidence="1">Clostridium neonatale JD116</strain>
    </source>
</reference>
<gene>
    <name evidence="1" type="ORF">CNEO2_480010</name>
</gene>
<name>A0AAD2DED7_9CLOT</name>
<organism evidence="1 2">
    <name type="scientific">Clostridium neonatale</name>
    <dbReference type="NCBI Taxonomy" id="137838"/>
    <lineage>
        <taxon>Bacteria</taxon>
        <taxon>Bacillati</taxon>
        <taxon>Bacillota</taxon>
        <taxon>Clostridia</taxon>
        <taxon>Eubacteriales</taxon>
        <taxon>Clostridiaceae</taxon>
        <taxon>Clostridium</taxon>
    </lineage>
</organism>
<dbReference type="AlphaFoldDB" id="A0AAD2DED7"/>
<sequence>MDTQSAMKVENFSRFLKLHSDYLLEYIYTKINIRSDTYEKDIVFNETWTNIIQC</sequence>
<protein>
    <submittedName>
        <fullName evidence="1">Uncharacterized protein</fullName>
    </submittedName>
</protein>
<proteinExistence type="predicted"/>
<accession>A0AAD2DED7</accession>
<evidence type="ECO:0000313" key="1">
    <source>
        <dbReference type="EMBL" id="CAI3636569.1"/>
    </source>
</evidence>
<dbReference type="Proteomes" id="UP001189143">
    <property type="component" value="Unassembled WGS sequence"/>
</dbReference>
<dbReference type="EMBL" id="CAMTCP010000246">
    <property type="protein sequence ID" value="CAI3636569.1"/>
    <property type="molecule type" value="Genomic_DNA"/>
</dbReference>